<evidence type="ECO:0000256" key="5">
    <source>
        <dbReference type="ARBA" id="ARBA00023136"/>
    </source>
</evidence>
<feature type="transmembrane region" description="Helical" evidence="6">
    <location>
        <begin position="235"/>
        <end position="254"/>
    </location>
</feature>
<dbReference type="GO" id="GO:0016020">
    <property type="term" value="C:membrane"/>
    <property type="evidence" value="ECO:0007669"/>
    <property type="project" value="UniProtKB-SubCell"/>
</dbReference>
<keyword evidence="4 6" id="KW-1133">Transmembrane helix</keyword>
<dbReference type="Pfam" id="PF02077">
    <property type="entry name" value="SURF4"/>
    <property type="match status" value="1"/>
</dbReference>
<keyword evidence="3 6" id="KW-0812">Transmembrane</keyword>
<evidence type="ECO:0000256" key="2">
    <source>
        <dbReference type="ARBA" id="ARBA00006945"/>
    </source>
</evidence>
<comment type="caution">
    <text evidence="7">The sequence shown here is derived from an EMBL/GenBank/DDBJ whole genome shotgun (WGS) entry which is preliminary data.</text>
</comment>
<feature type="transmembrane region" description="Helical" evidence="6">
    <location>
        <begin position="147"/>
        <end position="165"/>
    </location>
</feature>
<proteinExistence type="inferred from homology"/>
<evidence type="ECO:0000256" key="4">
    <source>
        <dbReference type="ARBA" id="ARBA00022989"/>
    </source>
</evidence>
<dbReference type="STRING" id="329046.A0A1Y2BKG8"/>
<feature type="transmembrane region" description="Helical" evidence="6">
    <location>
        <begin position="90"/>
        <end position="111"/>
    </location>
</feature>
<comment type="subcellular location">
    <subcellularLocation>
        <location evidence="1">Membrane</location>
        <topology evidence="1">Multi-pass membrane protein</topology>
    </subcellularLocation>
</comment>
<evidence type="ECO:0000313" key="7">
    <source>
        <dbReference type="EMBL" id="ORY35266.1"/>
    </source>
</evidence>
<evidence type="ECO:0000256" key="3">
    <source>
        <dbReference type="ARBA" id="ARBA00022692"/>
    </source>
</evidence>
<sequence>MAQQLIAQFESFLDRVSQPIKPHLPVIARFLLVVTFLEDSVRIATQYGDQKFYLKKHRGFHPALADIFLITNVVAMLVCSVLAITKKHTYAAVTGLFSVVIVQGLGYGLLFESSFFFRTVSVWAKNSKKAGLFAGLPQLDAADKSTYLQLFGRILLVFLFMSFIFAGEMTIARGIVALIALVGCIMVVVGFKAKWSAGMLILFLSISNVVLNNWWSLHHNHPQKDFQRYDFFQNLSIMGGFLLLVNLGPGGLSMDEKKKHF</sequence>
<keyword evidence="8" id="KW-1185">Reference proteome</keyword>
<dbReference type="InterPro" id="IPR002995">
    <property type="entry name" value="Surf4"/>
</dbReference>
<dbReference type="AlphaFoldDB" id="A0A1Y2BKG8"/>
<feature type="transmembrane region" description="Helical" evidence="6">
    <location>
        <begin position="198"/>
        <end position="215"/>
    </location>
</feature>
<evidence type="ECO:0000256" key="6">
    <source>
        <dbReference type="SAM" id="Phobius"/>
    </source>
</evidence>
<evidence type="ECO:0000256" key="1">
    <source>
        <dbReference type="ARBA" id="ARBA00004141"/>
    </source>
</evidence>
<name>A0A1Y2BKG8_9FUNG</name>
<reference evidence="7 8" key="1">
    <citation type="submission" date="2016-07" db="EMBL/GenBank/DDBJ databases">
        <title>Pervasive Adenine N6-methylation of Active Genes in Fungi.</title>
        <authorList>
            <consortium name="DOE Joint Genome Institute"/>
            <person name="Mondo S.J."/>
            <person name="Dannebaum R.O."/>
            <person name="Kuo R.C."/>
            <person name="Labutti K."/>
            <person name="Haridas S."/>
            <person name="Kuo A."/>
            <person name="Salamov A."/>
            <person name="Ahrendt S.R."/>
            <person name="Lipzen A."/>
            <person name="Sullivan W."/>
            <person name="Andreopoulos W.B."/>
            <person name="Clum A."/>
            <person name="Lindquist E."/>
            <person name="Daum C."/>
            <person name="Ramamoorthy G.K."/>
            <person name="Gryganskyi A."/>
            <person name="Culley D."/>
            <person name="Magnuson J.K."/>
            <person name="James T.Y."/>
            <person name="O'Malley M.A."/>
            <person name="Stajich J.E."/>
            <person name="Spatafora J.W."/>
            <person name="Visel A."/>
            <person name="Grigoriev I.V."/>
        </authorList>
    </citation>
    <scope>NUCLEOTIDE SEQUENCE [LARGE SCALE GENOMIC DNA]</scope>
    <source>
        <strain evidence="7 8">JEL800</strain>
    </source>
</reference>
<protein>
    <submittedName>
        <fullName evidence="7">SURF4-domain-containing protein</fullName>
    </submittedName>
</protein>
<organism evidence="7 8">
    <name type="scientific">Rhizoclosmatium globosum</name>
    <dbReference type="NCBI Taxonomy" id="329046"/>
    <lineage>
        <taxon>Eukaryota</taxon>
        <taxon>Fungi</taxon>
        <taxon>Fungi incertae sedis</taxon>
        <taxon>Chytridiomycota</taxon>
        <taxon>Chytridiomycota incertae sedis</taxon>
        <taxon>Chytridiomycetes</taxon>
        <taxon>Chytridiales</taxon>
        <taxon>Chytriomycetaceae</taxon>
        <taxon>Rhizoclosmatium</taxon>
    </lineage>
</organism>
<feature type="transmembrane region" description="Helical" evidence="6">
    <location>
        <begin position="171"/>
        <end position="191"/>
    </location>
</feature>
<dbReference type="OrthoDB" id="7859621at2759"/>
<feature type="transmembrane region" description="Helical" evidence="6">
    <location>
        <begin position="63"/>
        <end position="84"/>
    </location>
</feature>
<gene>
    <name evidence="7" type="ORF">BCR33DRAFT_759132</name>
</gene>
<evidence type="ECO:0000313" key="8">
    <source>
        <dbReference type="Proteomes" id="UP000193642"/>
    </source>
</evidence>
<comment type="similarity">
    <text evidence="2">Belongs to the SURF4 family.</text>
</comment>
<keyword evidence="5 6" id="KW-0472">Membrane</keyword>
<dbReference type="EMBL" id="MCGO01000060">
    <property type="protein sequence ID" value="ORY35266.1"/>
    <property type="molecule type" value="Genomic_DNA"/>
</dbReference>
<accession>A0A1Y2BKG8</accession>
<dbReference type="Proteomes" id="UP000193642">
    <property type="component" value="Unassembled WGS sequence"/>
</dbReference>